<evidence type="ECO:0000313" key="10">
    <source>
        <dbReference type="Proteomes" id="UP000326924"/>
    </source>
</evidence>
<dbReference type="Proteomes" id="UP000326924">
    <property type="component" value="Unassembled WGS sequence"/>
</dbReference>
<keyword evidence="9" id="KW-0238">DNA-binding</keyword>
<feature type="compositionally biased region" description="Low complexity" evidence="7">
    <location>
        <begin position="297"/>
        <end position="307"/>
    </location>
</feature>
<keyword evidence="5" id="KW-0508">mRNA splicing</keyword>
<keyword evidence="6" id="KW-0539">Nucleus</keyword>
<reference evidence="9 10" key="1">
    <citation type="submission" date="2019-09" db="EMBL/GenBank/DDBJ databases">
        <title>Draft genome of the ectomycorrhizal ascomycete Sphaerosporella brunnea.</title>
        <authorList>
            <consortium name="DOE Joint Genome Institute"/>
            <person name="Benucci G.M."/>
            <person name="Marozzi G."/>
            <person name="Antonielli L."/>
            <person name="Sanchez S."/>
            <person name="Marco P."/>
            <person name="Wang X."/>
            <person name="Falini L.B."/>
            <person name="Barry K."/>
            <person name="Haridas S."/>
            <person name="Lipzen A."/>
            <person name="Labutti K."/>
            <person name="Grigoriev I.V."/>
            <person name="Murat C."/>
            <person name="Martin F."/>
            <person name="Albertini E."/>
            <person name="Donnini D."/>
            <person name="Bonito G."/>
        </authorList>
    </citation>
    <scope>NUCLEOTIDE SEQUENCE [LARGE SCALE GENOMIC DNA]</scope>
    <source>
        <strain evidence="9 10">Sb_GMNB300</strain>
    </source>
</reference>
<feature type="compositionally biased region" description="Low complexity" evidence="7">
    <location>
        <begin position="237"/>
        <end position="255"/>
    </location>
</feature>
<comment type="subcellular location">
    <subcellularLocation>
        <location evidence="1">Nucleus</location>
    </subcellularLocation>
</comment>
<dbReference type="EMBL" id="VXIS01000212">
    <property type="protein sequence ID" value="KAA8896458.1"/>
    <property type="molecule type" value="Genomic_DNA"/>
</dbReference>
<evidence type="ECO:0000256" key="5">
    <source>
        <dbReference type="ARBA" id="ARBA00023187"/>
    </source>
</evidence>
<dbReference type="AlphaFoldDB" id="A0A5J5EMH5"/>
<dbReference type="InterPro" id="IPR022159">
    <property type="entry name" value="STIP/TFIP11_N"/>
</dbReference>
<evidence type="ECO:0000256" key="6">
    <source>
        <dbReference type="ARBA" id="ARBA00023242"/>
    </source>
</evidence>
<evidence type="ECO:0000259" key="8">
    <source>
        <dbReference type="PROSITE" id="PS50174"/>
    </source>
</evidence>
<feature type="compositionally biased region" description="Acidic residues" evidence="7">
    <location>
        <begin position="96"/>
        <end position="108"/>
    </location>
</feature>
<dbReference type="FunCoup" id="A0A5J5EMH5">
    <property type="interactions" value="895"/>
</dbReference>
<evidence type="ECO:0000256" key="7">
    <source>
        <dbReference type="SAM" id="MobiDB-lite"/>
    </source>
</evidence>
<feature type="compositionally biased region" description="Acidic residues" evidence="7">
    <location>
        <begin position="162"/>
        <end position="171"/>
    </location>
</feature>
<sequence length="976" mass="107511">MGRRKNFLEDYDTDSGSSDEEDEVLFPTQDLQDEADQFAGHRRKRRRTGRDAKEAAALGVFGSDSEEDAPGRGGWKGKNLRNKGMGFVGAGQKAADEDEDEDGIDYEEEARGKAQLGSGLGFAGFRAPRDEEEEKDEEEARPSFGLGARGSGFRGFQRAATDDDAMEEEPELERPRLGLGGRAFSKIGLGAASAGDSGTSTPRSLDAHPGLGFGGPSTPVAEAPGQFNTPLGQGFVSSAAKAQAAAPKLNPNAPSYEPPVVIRPSAFATPDPTTARKGKGRAKEADGPPPANPNSFAAKMMAKMGYKAGEGLGKSGQGRLEPVAPKVRPQGLGVGAVKEMSEQEKKEARRAAALRGEVLSDSESEKERTARRKKKQAAGGSAGSTPGGTPMRFKKEKTKFRTAEEISASVKGLEVPSTLKNIIDFTGKEQKLLSSATGLMAPTVSADDENTKLARMARRDLESFAGEWKGLQDRKAFIGKEEARLSAEIDAQVGELKRLEDMVDIARKLQGLSLKRTAGANNIEALVSQLEVLQVEYKNEIESHELSDLAVAALHPSFKAALAEWDPLEDPFMYRDHFRRLSKILGVRTKEDLQSAYRKDGYLERPKYATPYENMIATLWLPKIRGIVNNSWDVHNPTPLISLLDVWSTVLPSHIQANVLSQLVLPKLRAAVAAWNPRLQKKKRTPPPHIWVFQWLPYLGMHMDDLLRDMSTKFGVILDTWPVTSGVLPGLETWREVFGADKLENILIRHLLPRLAVRLRGDFEVNPADQVLDPLEDVFKWAAFFRPSTVGKLMEAEFFPKWLQVLHMWLTADPVFTEVQQWYLFWQDVFPEDLRASPAVVEGFRRGLDMINDALDLGERAATELPAPSIAPRKAEREQKKPPPPPPKKQEEIRESTFRDVVEDWCADHNVLLVPLRKAHEASGSPLFRITASASGAGGVVCYFRGDVVWCQDRKRKEVWEPVALGAILERVEGAH</sequence>
<dbReference type="OrthoDB" id="4822at2759"/>
<dbReference type="SMART" id="SM00443">
    <property type="entry name" value="G_patch"/>
    <property type="match status" value="1"/>
</dbReference>
<feature type="region of interest" description="Disordered" evidence="7">
    <location>
        <begin position="1"/>
        <end position="400"/>
    </location>
</feature>
<dbReference type="GO" id="GO:0000390">
    <property type="term" value="P:spliceosomal complex disassembly"/>
    <property type="evidence" value="ECO:0007669"/>
    <property type="project" value="InterPro"/>
</dbReference>
<name>A0A5J5EMH5_9PEZI</name>
<comment type="caution">
    <text evidence="9">The sequence shown here is derived from an EMBL/GenBank/DDBJ whole genome shotgun (WGS) entry which is preliminary data.</text>
</comment>
<keyword evidence="10" id="KW-1185">Reference proteome</keyword>
<dbReference type="InParanoid" id="A0A5J5EMH5"/>
<protein>
    <submittedName>
        <fullName evidence="9">GC-rich sequence DNA-binding factor-like protein-domain-containing protein</fullName>
    </submittedName>
</protein>
<keyword evidence="3" id="KW-0507">mRNA processing</keyword>
<keyword evidence="4" id="KW-0747">Spliceosome</keyword>
<dbReference type="PANTHER" id="PTHR23329">
    <property type="entry name" value="TUFTELIN-INTERACTING PROTEIN 11-RELATED"/>
    <property type="match status" value="1"/>
</dbReference>
<comment type="similarity">
    <text evidence="2">Belongs to the TFP11/STIP family.</text>
</comment>
<dbReference type="Pfam" id="PF12457">
    <property type="entry name" value="TIP_N"/>
    <property type="match status" value="1"/>
</dbReference>
<dbReference type="GO" id="GO:0003677">
    <property type="term" value="F:DNA binding"/>
    <property type="evidence" value="ECO:0007669"/>
    <property type="project" value="UniProtKB-KW"/>
</dbReference>
<proteinExistence type="inferred from homology"/>
<dbReference type="InterPro" id="IPR022783">
    <property type="entry name" value="GCFC_dom"/>
</dbReference>
<evidence type="ECO:0000256" key="4">
    <source>
        <dbReference type="ARBA" id="ARBA00022728"/>
    </source>
</evidence>
<dbReference type="Pfam" id="PF01585">
    <property type="entry name" value="G-patch"/>
    <property type="match status" value="1"/>
</dbReference>
<evidence type="ECO:0000313" key="9">
    <source>
        <dbReference type="EMBL" id="KAA8896458.1"/>
    </source>
</evidence>
<feature type="compositionally biased region" description="Acidic residues" evidence="7">
    <location>
        <begin position="130"/>
        <end position="139"/>
    </location>
</feature>
<feature type="domain" description="G-patch" evidence="8">
    <location>
        <begin position="293"/>
        <end position="339"/>
    </location>
</feature>
<dbReference type="InterPro" id="IPR000467">
    <property type="entry name" value="G_patch_dom"/>
</dbReference>
<feature type="compositionally biased region" description="Basic and acidic residues" evidence="7">
    <location>
        <begin position="339"/>
        <end position="350"/>
    </location>
</feature>
<accession>A0A5J5EMH5</accession>
<gene>
    <name evidence="9" type="ORF">FN846DRAFT_965099</name>
</gene>
<dbReference type="PANTHER" id="PTHR23329:SF1">
    <property type="entry name" value="TUFTELIN-INTERACTING PROTEIN 11"/>
    <property type="match status" value="1"/>
</dbReference>
<feature type="region of interest" description="Disordered" evidence="7">
    <location>
        <begin position="866"/>
        <end position="893"/>
    </location>
</feature>
<dbReference type="InterPro" id="IPR045211">
    <property type="entry name" value="TFP11/STIP/Ntr1"/>
</dbReference>
<dbReference type="Pfam" id="PF07842">
    <property type="entry name" value="GCFC"/>
    <property type="match status" value="1"/>
</dbReference>
<evidence type="ECO:0000256" key="3">
    <source>
        <dbReference type="ARBA" id="ARBA00022664"/>
    </source>
</evidence>
<evidence type="ECO:0000256" key="2">
    <source>
        <dbReference type="ARBA" id="ARBA00010900"/>
    </source>
</evidence>
<feature type="compositionally biased region" description="Acidic residues" evidence="7">
    <location>
        <begin position="9"/>
        <end position="24"/>
    </location>
</feature>
<dbReference type="PROSITE" id="PS50174">
    <property type="entry name" value="G_PATCH"/>
    <property type="match status" value="1"/>
</dbReference>
<evidence type="ECO:0000256" key="1">
    <source>
        <dbReference type="ARBA" id="ARBA00004123"/>
    </source>
</evidence>
<dbReference type="GO" id="GO:0071008">
    <property type="term" value="C:U2-type post-mRNA release spliceosomal complex"/>
    <property type="evidence" value="ECO:0007669"/>
    <property type="project" value="TreeGrafter"/>
</dbReference>
<organism evidence="9 10">
    <name type="scientific">Sphaerosporella brunnea</name>
    <dbReference type="NCBI Taxonomy" id="1250544"/>
    <lineage>
        <taxon>Eukaryota</taxon>
        <taxon>Fungi</taxon>
        <taxon>Dikarya</taxon>
        <taxon>Ascomycota</taxon>
        <taxon>Pezizomycotina</taxon>
        <taxon>Pezizomycetes</taxon>
        <taxon>Pezizales</taxon>
        <taxon>Pyronemataceae</taxon>
        <taxon>Sphaerosporella</taxon>
    </lineage>
</organism>